<name>A0AB35YT21_9FLAO</name>
<accession>A0AB35YT21</accession>
<dbReference type="AlphaFoldDB" id="A0AB35YT21"/>
<dbReference type="EMBL" id="JBANCF010000001">
    <property type="protein sequence ID" value="MEM0572030.1"/>
    <property type="molecule type" value="Genomic_DNA"/>
</dbReference>
<evidence type="ECO:0000313" key="3">
    <source>
        <dbReference type="Proteomes" id="UP001388259"/>
    </source>
</evidence>
<protein>
    <recommendedName>
        <fullName evidence="5">Capsular biosynthesis protein</fullName>
    </recommendedName>
</protein>
<sequence>METINNLSFESLPEAIGLKLQQLIKELPIENIFFYPATATTPPHLIITAIDGVNMDVIESRKWLRLALKDRQVLLHVLGSRQMRFAYKNGNPFIPSYCTKSGLLYQNPDFTTQLPTTWKSFKRRFKKYDHEYFHQHDILMTLANKFYDLEARTSVFLTYISIFEHHLTYLENLYIGHRFFNTPTQRIKYLVQYLPSIEALFVKQNGETFYLIAQLEKAKEAAKEADEIYINWELYTAINEVEGQLYAMVSDRFGELKKRIKANKSTDETGDTTPIINTVDQQLLQVISQINKIKQTEEIFCFHKTQTASKTYYYLLLIGKGLGTEILNSMQQAVMAMFNDAYNVILIGHSRIWIQERNFIHQDFFKNIMIPENRVYTYQEQNFTMHWEHPYKANYGDLDYMYKATNGMICNYFVLREGAEKENGEGVYELFSNAILRFFRTYVFAKLSYQPHYLSAYNLWMLCLYAQPKLGKITYLFEKLSGGAFFKEVDYNSRFHHGLNRVTEEKGVLMDEILKALGEELEVVLEG</sequence>
<proteinExistence type="predicted"/>
<gene>
    <name evidence="2" type="ORF">VZD24_00755</name>
    <name evidence="1" type="ORF">VZD85_02605</name>
</gene>
<dbReference type="Proteomes" id="UP001388259">
    <property type="component" value="Unassembled WGS sequence"/>
</dbReference>
<evidence type="ECO:0008006" key="5">
    <source>
        <dbReference type="Google" id="ProtNLM"/>
    </source>
</evidence>
<keyword evidence="4" id="KW-1185">Reference proteome</keyword>
<evidence type="ECO:0000313" key="4">
    <source>
        <dbReference type="Proteomes" id="UP001390963"/>
    </source>
</evidence>
<dbReference type="Proteomes" id="UP001390963">
    <property type="component" value="Unassembled WGS sequence"/>
</dbReference>
<dbReference type="RefSeq" id="WP_342686617.1">
    <property type="nucleotide sequence ID" value="NZ_JAZBJM010000001.1"/>
</dbReference>
<dbReference type="EMBL" id="JAZBJM010000001">
    <property type="protein sequence ID" value="MEM0517229.1"/>
    <property type="molecule type" value="Genomic_DNA"/>
</dbReference>
<evidence type="ECO:0000313" key="1">
    <source>
        <dbReference type="EMBL" id="MEM0517229.1"/>
    </source>
</evidence>
<reference evidence="1 4" key="1">
    <citation type="submission" date="2024-01" db="EMBL/GenBank/DDBJ databases">
        <title>Aequorivita flavus sp. nov., isolated from deep-sea sediment.</title>
        <authorList>
            <person name="Chen X."/>
        </authorList>
    </citation>
    <scope>NUCLEOTIDE SEQUENCE</scope>
    <source>
        <strain evidence="1">MCCC 1A16923</strain>
        <strain evidence="2 4">MCCC 1A16935</strain>
    </source>
</reference>
<evidence type="ECO:0000313" key="2">
    <source>
        <dbReference type="EMBL" id="MEM0572030.1"/>
    </source>
</evidence>
<comment type="caution">
    <text evidence="1">The sequence shown here is derived from an EMBL/GenBank/DDBJ whole genome shotgun (WGS) entry which is preliminary data.</text>
</comment>
<organism evidence="1 3">
    <name type="scientific">Aequorivita flava</name>
    <dbReference type="NCBI Taxonomy" id="3114371"/>
    <lineage>
        <taxon>Bacteria</taxon>
        <taxon>Pseudomonadati</taxon>
        <taxon>Bacteroidota</taxon>
        <taxon>Flavobacteriia</taxon>
        <taxon>Flavobacteriales</taxon>
        <taxon>Flavobacteriaceae</taxon>
        <taxon>Aequorivita</taxon>
    </lineage>
</organism>